<comment type="caution">
    <text evidence="2">The sequence shown here is derived from an EMBL/GenBank/DDBJ whole genome shotgun (WGS) entry which is preliminary data.</text>
</comment>
<evidence type="ECO:0000259" key="1">
    <source>
        <dbReference type="Pfam" id="PF23096"/>
    </source>
</evidence>
<dbReference type="Proteomes" id="UP000179807">
    <property type="component" value="Unassembled WGS sequence"/>
</dbReference>
<dbReference type="OrthoDB" id="17907at2759"/>
<dbReference type="GO" id="GO:0005829">
    <property type="term" value="C:cytosol"/>
    <property type="evidence" value="ECO:0007669"/>
    <property type="project" value="TreeGrafter"/>
</dbReference>
<gene>
    <name evidence="2" type="ORF">TRFO_07459</name>
</gene>
<dbReference type="RefSeq" id="XP_068354716.1">
    <property type="nucleotide sequence ID" value="XM_068493696.1"/>
</dbReference>
<dbReference type="PANTHER" id="PTHR32170">
    <property type="entry name" value="PROTEASOME ACTIVATOR COMPLEX SUBUNIT 4"/>
    <property type="match status" value="1"/>
</dbReference>
<dbReference type="InterPro" id="IPR035309">
    <property type="entry name" value="PSME4"/>
</dbReference>
<dbReference type="PANTHER" id="PTHR32170:SF3">
    <property type="entry name" value="PROTEASOME ACTIVATOR COMPLEX SUBUNIT 4"/>
    <property type="match status" value="1"/>
</dbReference>
<protein>
    <recommendedName>
        <fullName evidence="1">Proteasome activator complex subunit 4-like HEAT repeat-like domain-containing protein</fullName>
    </recommendedName>
</protein>
<dbReference type="GO" id="GO:0005634">
    <property type="term" value="C:nucleus"/>
    <property type="evidence" value="ECO:0007669"/>
    <property type="project" value="TreeGrafter"/>
</dbReference>
<accession>A0A1J4JVL6</accession>
<dbReference type="GeneID" id="94828400"/>
<reference evidence="2" key="1">
    <citation type="submission" date="2016-10" db="EMBL/GenBank/DDBJ databases">
        <authorList>
            <person name="Benchimol M."/>
            <person name="Almeida L.G."/>
            <person name="Vasconcelos A.T."/>
            <person name="Perreira-Neves A."/>
            <person name="Rosa I.A."/>
            <person name="Tasca T."/>
            <person name="Bogo M.R."/>
            <person name="de Souza W."/>
        </authorList>
    </citation>
    <scope>NUCLEOTIDE SEQUENCE [LARGE SCALE GENOMIC DNA]</scope>
    <source>
        <strain evidence="2">K</strain>
    </source>
</reference>
<evidence type="ECO:0000313" key="2">
    <source>
        <dbReference type="EMBL" id="OHT01580.1"/>
    </source>
</evidence>
<sequence>MKPRHFSEERALLLRKLLPEYVQNLIPEEEKVWKKAIFENLKNTIEKDDIAATEFWFSNLEGYSLSQTFSFTEDEIFQLLKILYDFCITTEHSRALLSACSLFTYFCNKNLNFSRMTLDWRPLYQVIQKRLFAHPNIPKSSPFPIFAEQFLPFVQKCNLMFSKESTAEMLKIWRPYLHPKSSDFVAAHCLLCIFLPVHTGQHKLWFDDFLKIWPMYAAVHWDHQFFSLYARLSAYDYDDIDWLPHLPFIFSRISRFAHVPCAPFQLVDGAINEYTISKKCHDFFFEVESSDDIFPTFSRLFVNLLSHSRVKNEVKQYFEELAFLLRPMYLPSIDHTMGINSDFLPALIDAFVTRVNDEKKYGKKHLPLLTKEDRIWFVSQILPIVVADRFLEAPSIDKLKEFAELAPEIVVPALLETVQRSFKYEKLEDSALRTLTSIISVIIYHQIDDLRDYLSSIIEQIKVVDIIKTKKIFYLFIAYGQCAQIDDSYSDILINLVRKCVQISESINKEDFHEIKSQMKQAISTSIRNISMRLLKELSQIVLDAAPNFHPSVLRDYVIVFSIKDSNFFTKQALNENTETSYAILQGIVRSVIGFTLKHHERILELVINGIKGDNDKIRRRSLSILKYSLLNMLSILPKGLLSSGYVDLNDISITWHTPSEEDIRVTKIYCDKILELIYELNKMEDIQKKILAVKIASATVRCLTYVISNSNFDIIEPKDPFMKHPPLNRFYAPLLKESWLELRRFLVDYISPDTNQQLLKVVLNTSVALAYPREQIAMFHHEILRERQYVKNTNRVGRHDTYDAHFMHAMDLMAQRQKWRNEPFTEQTAEIIEKVVKCLVHHDKKVKRKVEIFMTDMVFYASHLIPYFEQMIKMIPEYIDDRNALSGIFSNLGATSPLNLSYESFPLFFDTALCVCTQLPNDIPEDQPKMFRKMLLATSDMIDFYENAFSERFLITKRENFIKSVINCITTLTDKEQRFYLLYLSFKASSGRVRILSHELYEIWLNALVNEEQNINELLIACLREFIEILIPRVPKAIKHKYETVTPENFDDFDFADSSGLVRKEGKHDLLQLTRQQYLDEEYVKQYFPDDYKERVLIHELLFSFFIDNFSNVENLCALFVSQQVHEKESFCQARQGFWSSLLRFFGLEFAEKIIELCKSYTDTSLIAQHVVSGELFASILSSLKYSKYADISKLSNSLIPFVSTLFDGLAAEFHKVWYVSVISGIAMRDPRRYYFLFDELCKCFPEDLSQIRDVKLASLLCDILAEYVWHIPSIAKAIEEKFLIPLKNSNLMTYEYVREAFVRAFSVVLSCYFSLDSILPDPRIVDLYDRLFDKEDDLTFITLLSIPYSIQSISVLALNQILLNRISSFAELPMNKTLEQEKQANLSLVQFLFSQLLWACSKRPLIIENVKGTINTIIDQLTPANQPWQTQSILLTLEETFIISNLFFMSNEELDKMLSSALTALNNPNCELQDVAGELLAFLLVSSQYLKSKIPDLLSDFREMIYGNVLQIKISGVKGILSIIQSTLFFETVPDYIFDALSMLNEVSSVDLSLSQLISAAFSEFYSNAQNNMMPHIVELLTPYLNSAKHCYFS</sequence>
<dbReference type="InterPro" id="IPR055455">
    <property type="entry name" value="HEAT_PSME4"/>
</dbReference>
<dbReference type="EMBL" id="MLAK01000904">
    <property type="protein sequence ID" value="OHT01580.1"/>
    <property type="molecule type" value="Genomic_DNA"/>
</dbReference>
<dbReference type="GO" id="GO:0070628">
    <property type="term" value="F:proteasome binding"/>
    <property type="evidence" value="ECO:0007669"/>
    <property type="project" value="InterPro"/>
</dbReference>
<proteinExistence type="predicted"/>
<feature type="domain" description="Proteasome activator complex subunit 4-like HEAT repeat-like" evidence="1">
    <location>
        <begin position="1108"/>
        <end position="1244"/>
    </location>
</feature>
<name>A0A1J4JVL6_9EUKA</name>
<keyword evidence="3" id="KW-1185">Reference proteome</keyword>
<evidence type="ECO:0000313" key="3">
    <source>
        <dbReference type="Proteomes" id="UP000179807"/>
    </source>
</evidence>
<organism evidence="2 3">
    <name type="scientific">Tritrichomonas foetus</name>
    <dbReference type="NCBI Taxonomy" id="1144522"/>
    <lineage>
        <taxon>Eukaryota</taxon>
        <taxon>Metamonada</taxon>
        <taxon>Parabasalia</taxon>
        <taxon>Tritrichomonadida</taxon>
        <taxon>Tritrichomonadidae</taxon>
        <taxon>Tritrichomonas</taxon>
    </lineage>
</organism>
<dbReference type="VEuPathDB" id="TrichDB:TRFO_07459"/>
<dbReference type="GO" id="GO:0010499">
    <property type="term" value="P:proteasomal ubiquitin-independent protein catabolic process"/>
    <property type="evidence" value="ECO:0007669"/>
    <property type="project" value="TreeGrafter"/>
</dbReference>
<dbReference type="GO" id="GO:0016504">
    <property type="term" value="F:peptidase activator activity"/>
    <property type="evidence" value="ECO:0007669"/>
    <property type="project" value="InterPro"/>
</dbReference>
<dbReference type="Pfam" id="PF23096">
    <property type="entry name" value="HEAT_PSME4"/>
    <property type="match status" value="1"/>
</dbReference>